<keyword evidence="2" id="KW-1185">Reference proteome</keyword>
<accession>A0ABQ6BAV9</accession>
<evidence type="ECO:0000313" key="1">
    <source>
        <dbReference type="EMBL" id="GLR90918.1"/>
    </source>
</evidence>
<dbReference type="Proteomes" id="UP001156905">
    <property type="component" value="Unassembled WGS sequence"/>
</dbReference>
<sequence length="56" mass="6222">MEEFDFPTHEDVLGFGSEHNPAVWSKHKAHIADPSDLLAVLEKCRSNSQALQTACL</sequence>
<organism evidence="1 2">
    <name type="scientific">Bradyrhizobium iriomotense</name>
    <dbReference type="NCBI Taxonomy" id="441950"/>
    <lineage>
        <taxon>Bacteria</taxon>
        <taxon>Pseudomonadati</taxon>
        <taxon>Pseudomonadota</taxon>
        <taxon>Alphaproteobacteria</taxon>
        <taxon>Hyphomicrobiales</taxon>
        <taxon>Nitrobacteraceae</taxon>
        <taxon>Bradyrhizobium</taxon>
    </lineage>
</organism>
<dbReference type="EMBL" id="BSOW01000039">
    <property type="protein sequence ID" value="GLR90918.1"/>
    <property type="molecule type" value="Genomic_DNA"/>
</dbReference>
<protein>
    <submittedName>
        <fullName evidence="1">Uncharacterized protein</fullName>
    </submittedName>
</protein>
<dbReference type="RefSeq" id="WP_284273984.1">
    <property type="nucleotide sequence ID" value="NZ_BSOW01000039.1"/>
</dbReference>
<gene>
    <name evidence="1" type="ORF">GCM10007857_76340</name>
</gene>
<reference evidence="2" key="1">
    <citation type="journal article" date="2019" name="Int. J. Syst. Evol. Microbiol.">
        <title>The Global Catalogue of Microorganisms (GCM) 10K type strain sequencing project: providing services to taxonomists for standard genome sequencing and annotation.</title>
        <authorList>
            <consortium name="The Broad Institute Genomics Platform"/>
            <consortium name="The Broad Institute Genome Sequencing Center for Infectious Disease"/>
            <person name="Wu L."/>
            <person name="Ma J."/>
        </authorList>
    </citation>
    <scope>NUCLEOTIDE SEQUENCE [LARGE SCALE GENOMIC DNA]</scope>
    <source>
        <strain evidence="2">NBRC 102520</strain>
    </source>
</reference>
<name>A0ABQ6BAV9_9BRAD</name>
<comment type="caution">
    <text evidence="1">The sequence shown here is derived from an EMBL/GenBank/DDBJ whole genome shotgun (WGS) entry which is preliminary data.</text>
</comment>
<evidence type="ECO:0000313" key="2">
    <source>
        <dbReference type="Proteomes" id="UP001156905"/>
    </source>
</evidence>
<proteinExistence type="predicted"/>